<feature type="compositionally biased region" description="Gly residues" evidence="1">
    <location>
        <begin position="174"/>
        <end position="190"/>
    </location>
</feature>
<dbReference type="OrthoDB" id="878730at2"/>
<reference evidence="3 4" key="1">
    <citation type="submission" date="2019-02" db="EMBL/GenBank/DDBJ databases">
        <title>Pedobacter kyonggii whole genome sequence analysis.</title>
        <authorList>
            <person name="Dahal R.H."/>
        </authorList>
    </citation>
    <scope>NUCLEOTIDE SEQUENCE [LARGE SCALE GENOMIC DNA]</scope>
    <source>
        <strain evidence="3 4">K-4-11-1</strain>
    </source>
</reference>
<protein>
    <recommendedName>
        <fullName evidence="2">Tox-MPTase3 domain-containing protein</fullName>
    </recommendedName>
</protein>
<proteinExistence type="predicted"/>
<feature type="domain" description="Tox-MPTase3" evidence="2">
    <location>
        <begin position="336"/>
        <end position="465"/>
    </location>
</feature>
<dbReference type="RefSeq" id="WP_131028529.1">
    <property type="nucleotide sequence ID" value="NZ_SIXF01000002.1"/>
</dbReference>
<sequence>MGDGKVIINKKTGANVLFSSLNYLLMYKDSLQNIHAEWVYLQPDSLWFYGDRRKYTGSIWVRNWNGTFIKKNDYPSNQIESKSNILQGKILSSITPIPKSSSSNAIVTPFCVDLITRDRENSKCNCTPSMLIINNGCDNCPAYCARVKTTTICVWPTPDCVLCKDVPATGPGSNGNSGTVGGQGNGGGGSPTAPGDLTPDCNPAPDHNPNIVYPDGSMPLPRCDGIIVIDEPGALPPVPISSANLLINLLNITDLQKVNRLNLDPEVSGTLLDYLYNFGETNDNKDFANWALDYLLENPEVHIAELIETQTLLNNNIILPTLDISALNNHPKFKALVNDLPNFLTQYPNVLKALSLTTGMKESKIMALMQPGKGPKVVVINNLQDGNGHPVAGQFDDVNKILKIDQAYVEDLDKASTPLKYQAVGLILTITTLHEFVHFGRDANNLPKRMAGLISGKGSFEAGWYFEDIIVAPGSHRIEPANAAEWLKYYRILQRK</sequence>
<dbReference type="InterPro" id="IPR028913">
    <property type="entry name" value="Tox-MPTase3_dom"/>
</dbReference>
<evidence type="ECO:0000313" key="3">
    <source>
        <dbReference type="EMBL" id="TBO44454.1"/>
    </source>
</evidence>
<evidence type="ECO:0000259" key="2">
    <source>
        <dbReference type="Pfam" id="PF15639"/>
    </source>
</evidence>
<dbReference type="AlphaFoldDB" id="A0A4Q9HGQ6"/>
<evidence type="ECO:0000313" key="4">
    <source>
        <dbReference type="Proteomes" id="UP000291819"/>
    </source>
</evidence>
<keyword evidence="4" id="KW-1185">Reference proteome</keyword>
<comment type="caution">
    <text evidence="3">The sequence shown here is derived from an EMBL/GenBank/DDBJ whole genome shotgun (WGS) entry which is preliminary data.</text>
</comment>
<evidence type="ECO:0000256" key="1">
    <source>
        <dbReference type="SAM" id="MobiDB-lite"/>
    </source>
</evidence>
<gene>
    <name evidence="3" type="ORF">EYS08_03875</name>
</gene>
<dbReference type="Proteomes" id="UP000291819">
    <property type="component" value="Unassembled WGS sequence"/>
</dbReference>
<name>A0A4Q9HGQ6_9SPHI</name>
<feature type="region of interest" description="Disordered" evidence="1">
    <location>
        <begin position="174"/>
        <end position="201"/>
    </location>
</feature>
<organism evidence="3 4">
    <name type="scientific">Pedobacter kyonggii</name>
    <dbReference type="NCBI Taxonomy" id="1926871"/>
    <lineage>
        <taxon>Bacteria</taxon>
        <taxon>Pseudomonadati</taxon>
        <taxon>Bacteroidota</taxon>
        <taxon>Sphingobacteriia</taxon>
        <taxon>Sphingobacteriales</taxon>
        <taxon>Sphingobacteriaceae</taxon>
        <taxon>Pedobacter</taxon>
    </lineage>
</organism>
<dbReference type="Pfam" id="PF15639">
    <property type="entry name" value="Tox-MPTase3"/>
    <property type="match status" value="1"/>
</dbReference>
<accession>A0A4Q9HGQ6</accession>
<dbReference type="EMBL" id="SIXF01000002">
    <property type="protein sequence ID" value="TBO44454.1"/>
    <property type="molecule type" value="Genomic_DNA"/>
</dbReference>